<dbReference type="InterPro" id="IPR051412">
    <property type="entry name" value="Formin_Homology_Diaphanous_sf"/>
</dbReference>
<dbReference type="PANTHER" id="PTHR45691">
    <property type="entry name" value="PROTEIN DIAPHANOUS"/>
    <property type="match status" value="1"/>
</dbReference>
<reference evidence="2 3" key="1">
    <citation type="submission" date="2018-04" db="EMBL/GenBank/DDBJ databases">
        <authorList>
            <person name="Zhang X."/>
            <person name="Yuan J."/>
            <person name="Li F."/>
            <person name="Xiang J."/>
        </authorList>
    </citation>
    <scope>NUCLEOTIDE SEQUENCE [LARGE SCALE GENOMIC DNA]</scope>
    <source>
        <tissue evidence="2">Muscle</tissue>
    </source>
</reference>
<protein>
    <submittedName>
        <fullName evidence="2">Uncharacterized protein</fullName>
    </submittedName>
</protein>
<feature type="region of interest" description="Disordered" evidence="1">
    <location>
        <begin position="295"/>
        <end position="494"/>
    </location>
</feature>
<feature type="compositionally biased region" description="Basic and acidic residues" evidence="1">
    <location>
        <begin position="442"/>
        <end position="462"/>
    </location>
</feature>
<feature type="compositionally biased region" description="Pro residues" evidence="1">
    <location>
        <begin position="190"/>
        <end position="204"/>
    </location>
</feature>
<feature type="compositionally biased region" description="Basic residues" evidence="1">
    <location>
        <begin position="210"/>
        <end position="219"/>
    </location>
</feature>
<feature type="region of interest" description="Disordered" evidence="1">
    <location>
        <begin position="35"/>
        <end position="78"/>
    </location>
</feature>
<organism evidence="2 3">
    <name type="scientific">Penaeus vannamei</name>
    <name type="common">Whiteleg shrimp</name>
    <name type="synonym">Litopenaeus vannamei</name>
    <dbReference type="NCBI Taxonomy" id="6689"/>
    <lineage>
        <taxon>Eukaryota</taxon>
        <taxon>Metazoa</taxon>
        <taxon>Ecdysozoa</taxon>
        <taxon>Arthropoda</taxon>
        <taxon>Crustacea</taxon>
        <taxon>Multicrustacea</taxon>
        <taxon>Malacostraca</taxon>
        <taxon>Eumalacostraca</taxon>
        <taxon>Eucarida</taxon>
        <taxon>Decapoda</taxon>
        <taxon>Dendrobranchiata</taxon>
        <taxon>Penaeoidea</taxon>
        <taxon>Penaeidae</taxon>
        <taxon>Penaeus</taxon>
    </lineage>
</organism>
<feature type="compositionally biased region" description="Basic and acidic residues" evidence="1">
    <location>
        <begin position="417"/>
        <end position="427"/>
    </location>
</feature>
<sequence>MLIRPVLGEILSEASETGRVNSRVTAGLKRGPIARASCEGTAGRGRLPSPASLARGRRARSEATPSLAPPRLPPPPLANNHFYQIPKEGMMLGIFTSQSVPKVRIIFVGRQIRQILPPLPRHNFFSLGGRRQRENRAGAKAAIHLLHVVETFRLSSRSCWGNGAGDAFLNAGSGLFFLLLFSNNFRDSPSRPPARPVLESPPPAGSSRGPARHPRRRSRSNADETRQKKKKGRRHSSNHPAVSTTCLSHRQLGPSVAQPPPDVCHTANSFGLSLTPSLSVYRPLSFILRDPIPGRAAPGGSARPHHPEYTSLNLRQESGGGNQTAERRQTLCAAHPLPTHPHPPLASSPASRDRPLPNPPPTPPPTPASLPPPAETRPRTPTPSTPPHPCKPSSSSRDPTENPPPHPPPAHPCKPSSSERDPSRDPPENPPHPPPPPPPTPARRDPGPEPHSRARQHPDTLHARRGSLADPPVSLRHHSSTFQPVTLTSLRNFF</sequence>
<evidence type="ECO:0000313" key="3">
    <source>
        <dbReference type="Proteomes" id="UP000283509"/>
    </source>
</evidence>
<dbReference type="GO" id="GO:0005884">
    <property type="term" value="C:actin filament"/>
    <property type="evidence" value="ECO:0007669"/>
    <property type="project" value="TreeGrafter"/>
</dbReference>
<name>A0A3R7QHD0_PENVA</name>
<feature type="compositionally biased region" description="Polar residues" evidence="1">
    <location>
        <begin position="480"/>
        <end position="494"/>
    </location>
</feature>
<feature type="compositionally biased region" description="Pro residues" evidence="1">
    <location>
        <begin position="401"/>
        <end position="412"/>
    </location>
</feature>
<feature type="compositionally biased region" description="Pro residues" evidence="1">
    <location>
        <begin position="67"/>
        <end position="77"/>
    </location>
</feature>
<dbReference type="GO" id="GO:0030041">
    <property type="term" value="P:actin filament polymerization"/>
    <property type="evidence" value="ECO:0007669"/>
    <property type="project" value="TreeGrafter"/>
</dbReference>
<dbReference type="EMBL" id="QCYY01002805">
    <property type="protein sequence ID" value="ROT67511.1"/>
    <property type="molecule type" value="Genomic_DNA"/>
</dbReference>
<feature type="region of interest" description="Disordered" evidence="1">
    <location>
        <begin position="190"/>
        <end position="244"/>
    </location>
</feature>
<comment type="caution">
    <text evidence="2">The sequence shown here is derived from an EMBL/GenBank/DDBJ whole genome shotgun (WGS) entry which is preliminary data.</text>
</comment>
<keyword evidence="3" id="KW-1185">Reference proteome</keyword>
<evidence type="ECO:0000313" key="2">
    <source>
        <dbReference type="EMBL" id="ROT67511.1"/>
    </source>
</evidence>
<dbReference type="Proteomes" id="UP000283509">
    <property type="component" value="Unassembled WGS sequence"/>
</dbReference>
<proteinExistence type="predicted"/>
<dbReference type="PRINTS" id="PR01217">
    <property type="entry name" value="PRICHEXTENSN"/>
</dbReference>
<reference evidence="2 3" key="2">
    <citation type="submission" date="2019-01" db="EMBL/GenBank/DDBJ databases">
        <title>The decoding of complex shrimp genome reveals the adaptation for benthos swimmer, frequently molting mechanism and breeding impact on genome.</title>
        <authorList>
            <person name="Sun Y."/>
            <person name="Gao Y."/>
            <person name="Yu Y."/>
        </authorList>
    </citation>
    <scope>NUCLEOTIDE SEQUENCE [LARGE SCALE GENOMIC DNA]</scope>
    <source>
        <tissue evidence="2">Muscle</tissue>
    </source>
</reference>
<dbReference type="AlphaFoldDB" id="A0A3R7QHD0"/>
<gene>
    <name evidence="2" type="ORF">C7M84_014396</name>
</gene>
<dbReference type="PANTHER" id="PTHR45691:SF19">
    <property type="match status" value="1"/>
</dbReference>
<evidence type="ECO:0000256" key="1">
    <source>
        <dbReference type="SAM" id="MobiDB-lite"/>
    </source>
</evidence>
<feature type="compositionally biased region" description="Basic residues" evidence="1">
    <location>
        <begin position="227"/>
        <end position="237"/>
    </location>
</feature>
<feature type="compositionally biased region" description="Pro residues" evidence="1">
    <location>
        <begin position="356"/>
        <end position="390"/>
    </location>
</feature>
<feature type="compositionally biased region" description="Pro residues" evidence="1">
    <location>
        <begin position="428"/>
        <end position="441"/>
    </location>
</feature>
<accession>A0A3R7QHD0</accession>